<dbReference type="InterPro" id="IPR032792">
    <property type="entry name" value="AGL_glucanoTrfase"/>
</dbReference>
<dbReference type="Pfam" id="PF14702">
    <property type="entry name" value="hGDE_central"/>
    <property type="match status" value="1"/>
</dbReference>
<dbReference type="EMBL" id="JBDJPC010000006">
    <property type="protein sequence ID" value="KAL1498307.1"/>
    <property type="molecule type" value="Genomic_DNA"/>
</dbReference>
<evidence type="ECO:0000256" key="6">
    <source>
        <dbReference type="ARBA" id="ARBA00012778"/>
    </source>
</evidence>
<evidence type="ECO:0000259" key="22">
    <source>
        <dbReference type="Pfam" id="PF14702"/>
    </source>
</evidence>
<keyword evidence="18" id="KW-0812">Transmembrane</keyword>
<dbReference type="CDD" id="cd11327">
    <property type="entry name" value="AmyAc_Glg_debranch_2"/>
    <property type="match status" value="1"/>
</dbReference>
<evidence type="ECO:0000256" key="10">
    <source>
        <dbReference type="ARBA" id="ARBA00022679"/>
    </source>
</evidence>
<dbReference type="PANTHER" id="PTHR10569">
    <property type="entry name" value="GLYCOGEN DEBRANCHING ENZYME"/>
    <property type="match status" value="1"/>
</dbReference>
<evidence type="ECO:0000256" key="9">
    <source>
        <dbReference type="ARBA" id="ARBA00022676"/>
    </source>
</evidence>
<keyword evidence="10" id="KW-0808">Transferase</keyword>
<dbReference type="SUPFAM" id="SSF48208">
    <property type="entry name" value="Six-hairpin glycosidases"/>
    <property type="match status" value="1"/>
</dbReference>
<dbReference type="EC" id="3.2.1.33" evidence="6"/>
<feature type="region of interest" description="Disordered" evidence="17">
    <location>
        <begin position="51"/>
        <end position="92"/>
    </location>
</feature>
<dbReference type="GO" id="GO:0004135">
    <property type="term" value="F:amylo-alpha-1,6-glucosidase activity"/>
    <property type="evidence" value="ECO:0007669"/>
    <property type="project" value="UniProtKB-EC"/>
</dbReference>
<evidence type="ECO:0000256" key="18">
    <source>
        <dbReference type="SAM" id="Phobius"/>
    </source>
</evidence>
<dbReference type="InterPro" id="IPR008928">
    <property type="entry name" value="6-hairpin_glycosidase_sf"/>
</dbReference>
<dbReference type="Pfam" id="PF06202">
    <property type="entry name" value="GDE_C"/>
    <property type="match status" value="1"/>
</dbReference>
<dbReference type="Proteomes" id="UP001566132">
    <property type="component" value="Unassembled WGS sequence"/>
</dbReference>
<name>A0ABD1ET72_HYPHA</name>
<organism evidence="23 24">
    <name type="scientific">Hypothenemus hampei</name>
    <name type="common">Coffee berry borer</name>
    <dbReference type="NCBI Taxonomy" id="57062"/>
    <lineage>
        <taxon>Eukaryota</taxon>
        <taxon>Metazoa</taxon>
        <taxon>Ecdysozoa</taxon>
        <taxon>Arthropoda</taxon>
        <taxon>Hexapoda</taxon>
        <taxon>Insecta</taxon>
        <taxon>Pterygota</taxon>
        <taxon>Neoptera</taxon>
        <taxon>Endopterygota</taxon>
        <taxon>Coleoptera</taxon>
        <taxon>Polyphaga</taxon>
        <taxon>Cucujiformia</taxon>
        <taxon>Curculionidae</taxon>
        <taxon>Scolytinae</taxon>
        <taxon>Hypothenemus</taxon>
    </lineage>
</organism>
<dbReference type="NCBIfam" id="TIGR01531">
    <property type="entry name" value="glyc_debranch"/>
    <property type="match status" value="1"/>
</dbReference>
<evidence type="ECO:0000256" key="12">
    <source>
        <dbReference type="ARBA" id="ARBA00023056"/>
    </source>
</evidence>
<dbReference type="GO" id="GO:0005978">
    <property type="term" value="P:glycogen biosynthetic process"/>
    <property type="evidence" value="ECO:0007669"/>
    <property type="project" value="UniProtKB-KW"/>
</dbReference>
<keyword evidence="12" id="KW-0320">Glycogen biosynthesis</keyword>
<dbReference type="InterPro" id="IPR017853">
    <property type="entry name" value="GH"/>
</dbReference>
<evidence type="ECO:0000256" key="3">
    <source>
        <dbReference type="ARBA" id="ARBA00003530"/>
    </source>
</evidence>
<evidence type="ECO:0000256" key="5">
    <source>
        <dbReference type="ARBA" id="ARBA00012560"/>
    </source>
</evidence>
<gene>
    <name evidence="23" type="ORF">ABEB36_009123</name>
</gene>
<comment type="function">
    <text evidence="3">Multifunctional enzyme acting as 1,4-alpha-D-glucan:1,4-alpha-D-glucan 4-alpha-D-glycosyltransferase and amylo-1,6-glucosidase in glycogen degradation.</text>
</comment>
<keyword evidence="11" id="KW-0378">Hydrolase</keyword>
<feature type="domain" description="Eukaryotic glycogen debranching enzyme N-terminal" evidence="20">
    <location>
        <begin position="505"/>
        <end position="599"/>
    </location>
</feature>
<dbReference type="InterPro" id="IPR032790">
    <property type="entry name" value="GDE_C"/>
</dbReference>
<dbReference type="InterPro" id="IPR010401">
    <property type="entry name" value="AGL/Gdb1"/>
</dbReference>
<feature type="transmembrane region" description="Helical" evidence="18">
    <location>
        <begin position="9"/>
        <end position="32"/>
    </location>
</feature>
<evidence type="ECO:0000256" key="8">
    <source>
        <dbReference type="ARBA" id="ARBA00022490"/>
    </source>
</evidence>
<dbReference type="GO" id="GO:0005737">
    <property type="term" value="C:cytoplasm"/>
    <property type="evidence" value="ECO:0007669"/>
    <property type="project" value="UniProtKB-SubCell"/>
</dbReference>
<proteinExistence type="inferred from homology"/>
<evidence type="ECO:0000256" key="16">
    <source>
        <dbReference type="ARBA" id="ARBA00031477"/>
    </source>
</evidence>
<dbReference type="Pfam" id="PF14701">
    <property type="entry name" value="hDGE_amylase"/>
    <property type="match status" value="1"/>
</dbReference>
<evidence type="ECO:0000256" key="4">
    <source>
        <dbReference type="ARBA" id="ARBA00004496"/>
    </source>
</evidence>
<evidence type="ECO:0000259" key="21">
    <source>
        <dbReference type="Pfam" id="PF14701"/>
    </source>
</evidence>
<evidence type="ECO:0000313" key="24">
    <source>
        <dbReference type="Proteomes" id="UP001566132"/>
    </source>
</evidence>
<keyword evidence="18" id="KW-0472">Membrane</keyword>
<evidence type="ECO:0000259" key="19">
    <source>
        <dbReference type="Pfam" id="PF06202"/>
    </source>
</evidence>
<sequence length="2029" mass="230664">MLYLLVKLFLFLFIAIIWYYGIVLLSCIERFFQWGVNCILCVHNNLKRFTGSRQEESRPEAEQSQASSSSGINTRVQSKKSKSKKYEEPKFSTKLSTPIEAIIEETLNEDISKPQSQSSSPTSDKETGKIKKKKKSLKKPPLSNSDEEQDSQDFVFVKKPNKKYSEKNKKPRSEESESKLLLEKRKSGESLNDVIAQGINKKKDTVKTTIIDHFKVPKRDAEKSIFRIKPETKEAKKVCSTISYASVVTNTSTLDEASISSVEVEGISQGIEVVAEFSENLNDAFEIAQIAEDLDIKVSENLTESISREVNQTVEQCIHSNISSEQSNVPGQCSEIFETNRKLINEVENTVVEIKEYSNVNQISQQQIETPKTIEVNNISVNNPNTVEDTHITNLVPASQEFSTFLEEAKGFIKDLATSCVTKDIEIFEEKTVNLDDFESEKIVAPTGDLQKLISAPIEESGTVIQTNNRPELTSITMTQIRVLTLNDKEHGESTIYRIDKGFVLQFRLGPTLLGRKIKLYCNYPEELDDNLNGFNRSTYQLLNWCQDEGCKNSDDTASFAQLVTKIAGSFHYYFIFENENIEERQGSGYFIVDPVLRYGKNEILPIDSIQCQTVLAKHLGPFSTWENKLRVSKESGYNVIHFTPVQELGASNSSYSLSEQLKLNPCFNEENGTKPSFKDLENLTNKLRRDWKVLSICDIVLNHTANESEWLKEHPEATYNCFNCPYLRPAYLLDATFYQFSMDVKNGLYEDKGIPSIVSTEDHLNAIRYHFKLSVLEPLKIHELFTVDINKYLQEFLTLARKASPSKNNDKELLPEIEIIQDPEYKRLCSSIDINLALKKFNSYRPDSFDEESRVKRCAEDFKIKLESLNNAVIKEITDDLNAAVENVIAGIRYFRVQADGPKFKEITINHPLVHRYFTDYEKPKSLDEHEKVMYNENSRFLMAHNGWVMNLDPLKNFAENGTKVYFRRELIAWGDSVKLRFGNKPEDSPFLWEHMRKYVEQTAKIFDGVRLDNCHSTPIVVAEYLLDCARKIRPDLYVVAELFTNSDLTDNIYVNRLGITSLIREAMSAWDSHEQGRLVYRYGGVPVGSFFQPNVRPLVPMVAHALFLDLTHDNPSPIEKRSVFDLLPSAALVNMACCASGSNRGYDELVPHHIHVVDETRKYTEWSDDESLPAGNVQYVNNKCGIIAAKRALNDLHFKLGIEGYNQVFVDQIDTDIVAVTRHNPVTHTSFVLVAFTAFSHPDLNSDKHQRVIRPLRVEGVLDEIVLEASLNHIGLESGASRYSKFQNFVKDSNLINGLSEYRVLIKENIQINESDVFEEANSGAPNVCQLNFKNFKPGSIVVVKVSLPRDMAESVLKIRELVVSLSIKKTTELSHIMGKMSLSDLNRALYRCDQEERDEGHGFDTYNIPNFGPMVYCGLQGFMSLLANIRPNNDLGHPFCANLRDGNWMIDYVWKRLKVDEGTNELGKWFEENTKPLRNIPRYLIPSYFDMIITGLYINLLDQSYSLMSDFVKNGSTFVKGLSLGSLQFGGYVKSANLPVLSPNLAPPKPPTKKNDNGETVQVCVTLSAGLPHFSVGYMRNWGRDTFIAMRGLFILTGRFEEARQHILAYAACLRHGLIPNLLDGGRNPRFNCRDAIWWWLFSIKSYCDEYPSGTAILSDLVSRIFPTDDSPAQQPGIVDQPLHDVIQEALKVHFQGMKFRERNAGRQIDEHMTDAGFNNQIGIHPETGFVFGGNQWNCGTWMDKMGSSDKAGNRGKPATPRDGSAVELVGLSKSAISWLAKLNKEGKYPYDGVERLHKNGMITKWTFQEWGEKIQHNFEKCFWIGSKPSPEEARPDLINKKNIYKDSFGASQPWTDYQLRCNFPIAMVAAPELFNPQHAWAALTQAENYLLGLLGMKTLDPEDWNYRGDYDNSNDSTDFHIAHGFNYHQGPEWVWPVGFFLRAKLIFASENGKLKETLSTTKLILSKHFTELQTSPWRGLPELTNSNGSYCRDSSRTQAWSMSCILEILNDLQRLEAKQTQTLAN</sequence>
<accession>A0ABD1ET72</accession>
<keyword evidence="8" id="KW-0963">Cytoplasm</keyword>
<dbReference type="Pfam" id="PF14699">
    <property type="entry name" value="hGDE_N"/>
    <property type="match status" value="1"/>
</dbReference>
<dbReference type="InterPro" id="IPR006421">
    <property type="entry name" value="Glycogen_debranch_met"/>
</dbReference>
<keyword evidence="9" id="KW-0328">Glycosyltransferase</keyword>
<keyword evidence="14" id="KW-0326">Glycosidase</keyword>
<dbReference type="FunFam" id="3.20.20.80:FF:000070">
    <property type="entry name" value="GDB1p Glycogen debranching enzyme"/>
    <property type="match status" value="1"/>
</dbReference>
<evidence type="ECO:0000313" key="23">
    <source>
        <dbReference type="EMBL" id="KAL1498307.1"/>
    </source>
</evidence>
<evidence type="ECO:0000256" key="11">
    <source>
        <dbReference type="ARBA" id="ARBA00022801"/>
    </source>
</evidence>
<dbReference type="FunFam" id="3.20.20.80:FF:000206">
    <property type="entry name" value="Amylo-alpha-1, 6-glucosidase, 4-alpha-glucanotransferase b"/>
    <property type="match status" value="1"/>
</dbReference>
<dbReference type="FunFam" id="1.50.10.10:FF:000039">
    <property type="entry name" value="Glycogen debranching enzyme Gdb1, putative"/>
    <property type="match status" value="1"/>
</dbReference>
<evidence type="ECO:0000256" key="13">
    <source>
        <dbReference type="ARBA" id="ARBA00023268"/>
    </source>
</evidence>
<comment type="catalytic activity">
    <reaction evidence="2">
        <text>Hydrolysis of (1-&gt;6)-alpha-D-glucosidic branch linkages in glycogen phosphorylase limit dextrin.</text>
        <dbReference type="EC" id="3.2.1.33"/>
    </reaction>
</comment>
<dbReference type="InterPro" id="IPR029436">
    <property type="entry name" value="AGL_euk_N"/>
</dbReference>
<feature type="domain" description="Glycogen debranching enzyme glucanotransferase" evidence="21">
    <location>
        <begin position="604"/>
        <end position="1039"/>
    </location>
</feature>
<evidence type="ECO:0000256" key="2">
    <source>
        <dbReference type="ARBA" id="ARBA00000927"/>
    </source>
</evidence>
<feature type="compositionally biased region" description="Basic and acidic residues" evidence="17">
    <location>
        <begin position="163"/>
        <end position="183"/>
    </location>
</feature>
<dbReference type="SUPFAM" id="SSF51445">
    <property type="entry name" value="(Trans)glycosidases"/>
    <property type="match status" value="1"/>
</dbReference>
<dbReference type="InterPro" id="IPR032788">
    <property type="entry name" value="AGL_central"/>
</dbReference>
<comment type="subcellular location">
    <subcellularLocation>
        <location evidence="4">Cytoplasm</location>
    </subcellularLocation>
</comment>
<dbReference type="PANTHER" id="PTHR10569:SF2">
    <property type="entry name" value="GLYCOGEN DEBRANCHING ENZYME"/>
    <property type="match status" value="1"/>
</dbReference>
<dbReference type="Gene3D" id="3.20.20.80">
    <property type="entry name" value="Glycosidases"/>
    <property type="match status" value="2"/>
</dbReference>
<reference evidence="23 24" key="1">
    <citation type="submission" date="2024-05" db="EMBL/GenBank/DDBJ databases">
        <title>Genetic variation in Jamaican populations of the coffee berry borer (Hypothenemus hampei).</title>
        <authorList>
            <person name="Errbii M."/>
            <person name="Myrie A."/>
        </authorList>
    </citation>
    <scope>NUCLEOTIDE SEQUENCE [LARGE SCALE GENOMIC DNA]</scope>
    <source>
        <strain evidence="23">JA-Hopewell-2020-01-JO</strain>
        <tissue evidence="23">Whole body</tissue>
    </source>
</reference>
<keyword evidence="24" id="KW-1185">Reference proteome</keyword>
<keyword evidence="13" id="KW-0511">Multifunctional enzyme</keyword>
<protein>
    <recommendedName>
        <fullName evidence="7">Glycogen debranching enzyme</fullName>
        <ecNumber evidence="5">2.4.1.25</ecNumber>
        <ecNumber evidence="6">3.2.1.33</ecNumber>
    </recommendedName>
    <alternativeName>
        <fullName evidence="16">Glycogen debrancher</fullName>
    </alternativeName>
</protein>
<comment type="caution">
    <text evidence="23">The sequence shown here is derived from an EMBL/GenBank/DDBJ whole genome shotgun (WGS) entry which is preliminary data.</text>
</comment>
<comment type="similarity">
    <text evidence="15">Belongs to the glycogen debranching enzyme family.</text>
</comment>
<evidence type="ECO:0000256" key="14">
    <source>
        <dbReference type="ARBA" id="ARBA00023295"/>
    </source>
</evidence>
<dbReference type="EC" id="2.4.1.25" evidence="5"/>
<evidence type="ECO:0000256" key="15">
    <source>
        <dbReference type="ARBA" id="ARBA00025780"/>
    </source>
</evidence>
<dbReference type="PROSITE" id="PS51257">
    <property type="entry name" value="PROKAR_LIPOPROTEIN"/>
    <property type="match status" value="1"/>
</dbReference>
<feature type="domain" description="Glycogen debranching enzyme central" evidence="22">
    <location>
        <begin position="1187"/>
        <end position="1460"/>
    </location>
</feature>
<feature type="compositionally biased region" description="Low complexity" evidence="17">
    <location>
        <begin position="113"/>
        <end position="122"/>
    </location>
</feature>
<evidence type="ECO:0000256" key="7">
    <source>
        <dbReference type="ARBA" id="ARBA00020723"/>
    </source>
</evidence>
<evidence type="ECO:0000256" key="1">
    <source>
        <dbReference type="ARBA" id="ARBA00000439"/>
    </source>
</evidence>
<evidence type="ECO:0000259" key="20">
    <source>
        <dbReference type="Pfam" id="PF14699"/>
    </source>
</evidence>
<feature type="region of interest" description="Disordered" evidence="17">
    <location>
        <begin position="107"/>
        <end position="183"/>
    </location>
</feature>
<evidence type="ECO:0000256" key="17">
    <source>
        <dbReference type="SAM" id="MobiDB-lite"/>
    </source>
</evidence>
<comment type="catalytic activity">
    <reaction evidence="1">
        <text>Transfers a segment of a (1-&gt;4)-alpha-D-glucan to a new position in an acceptor, which may be glucose or a (1-&gt;4)-alpha-D-glucan.</text>
        <dbReference type="EC" id="2.4.1.25"/>
    </reaction>
</comment>
<dbReference type="GO" id="GO:0004134">
    <property type="term" value="F:4-alpha-glucanotransferase activity"/>
    <property type="evidence" value="ECO:0007669"/>
    <property type="project" value="UniProtKB-EC"/>
</dbReference>
<keyword evidence="18" id="KW-1133">Transmembrane helix</keyword>
<feature type="domain" description="Glycogen debranching enzyme C-terminal" evidence="19">
    <location>
        <begin position="1565"/>
        <end position="2011"/>
    </location>
</feature>